<gene>
    <name evidence="1" type="ORF">P8A28_02925</name>
</gene>
<name>A0AAW7B4C5_9HYPH</name>
<organism evidence="1 2">
    <name type="scientific">Brucella inopinata</name>
    <dbReference type="NCBI Taxonomy" id="1218315"/>
    <lineage>
        <taxon>Bacteria</taxon>
        <taxon>Pseudomonadati</taxon>
        <taxon>Pseudomonadota</taxon>
        <taxon>Alphaproteobacteria</taxon>
        <taxon>Hyphomicrobiales</taxon>
        <taxon>Brucellaceae</taxon>
        <taxon>Brucella/Ochrobactrum group</taxon>
        <taxon>Brucella</taxon>
    </lineage>
</organism>
<dbReference type="EMBL" id="JARQXC010000005">
    <property type="protein sequence ID" value="MDL2331918.1"/>
    <property type="molecule type" value="Genomic_DNA"/>
</dbReference>
<reference evidence="1" key="1">
    <citation type="journal article" date="2023" name="Front. Microbiol.">
        <title>Isolation of Brucella inopinata from a White's tree frog (Litoria caerulea): pose exotic frogs a potential risk to human health?</title>
        <authorList>
            <person name="Scholz H.C."/>
            <person name="Heckers K.O."/>
            <person name="Appelt S."/>
            <person name="Geier-Doemling D."/>
            <person name="Schlegel P."/>
            <person name="Wattam A.R."/>
        </authorList>
    </citation>
    <scope>NUCLEOTIDE SEQUENCE</scope>
    <source>
        <strain evidence="1">FO700662</strain>
    </source>
</reference>
<sequence>MFNKVLIKAELSSETYWKLALIDVPALHLLSGGVRHRILRASLKCCFSFRFVQVAILVK</sequence>
<evidence type="ECO:0000313" key="1">
    <source>
        <dbReference type="EMBL" id="MDL2331918.1"/>
    </source>
</evidence>
<protein>
    <submittedName>
        <fullName evidence="1">Uncharacterized protein</fullName>
    </submittedName>
</protein>
<comment type="caution">
    <text evidence="1">The sequence shown here is derived from an EMBL/GenBank/DDBJ whole genome shotgun (WGS) entry which is preliminary data.</text>
</comment>
<keyword evidence="2" id="KW-1185">Reference proteome</keyword>
<proteinExistence type="predicted"/>
<dbReference type="AlphaFoldDB" id="A0AAW7B4C5"/>
<accession>A0AAW7B4C5</accession>
<dbReference type="RefSeq" id="WP_008509893.1">
    <property type="nucleotide sequence ID" value="NZ_JARQXC010000005.1"/>
</dbReference>
<evidence type="ECO:0000313" key="2">
    <source>
        <dbReference type="Proteomes" id="UP001171122"/>
    </source>
</evidence>
<dbReference type="Proteomes" id="UP001171122">
    <property type="component" value="Unassembled WGS sequence"/>
</dbReference>